<keyword evidence="7 10" id="KW-0805">Transcription regulation</keyword>
<gene>
    <name evidence="12" type="ORF">C9374_008655</name>
</gene>
<dbReference type="RefSeq" id="XP_044545295.1">
    <property type="nucleotide sequence ID" value="XM_044698755.1"/>
</dbReference>
<organism evidence="12 13">
    <name type="scientific">Naegleria lovaniensis</name>
    <name type="common">Amoeba</name>
    <dbReference type="NCBI Taxonomy" id="51637"/>
    <lineage>
        <taxon>Eukaryota</taxon>
        <taxon>Discoba</taxon>
        <taxon>Heterolobosea</taxon>
        <taxon>Tetramitia</taxon>
        <taxon>Eutetramitia</taxon>
        <taxon>Vahlkampfiidae</taxon>
        <taxon>Naegleria</taxon>
    </lineage>
</organism>
<evidence type="ECO:0000256" key="3">
    <source>
        <dbReference type="ARBA" id="ARBA00009730"/>
    </source>
</evidence>
<dbReference type="Gene3D" id="2.20.25.190">
    <property type="match status" value="1"/>
</dbReference>
<evidence type="ECO:0000256" key="9">
    <source>
        <dbReference type="ARBA" id="ARBA00023242"/>
    </source>
</evidence>
<dbReference type="GeneID" id="68101109"/>
<evidence type="ECO:0000256" key="10">
    <source>
        <dbReference type="RuleBase" id="RU364033"/>
    </source>
</evidence>
<comment type="similarity">
    <text evidence="3 10">Belongs to the ELOF1 family.</text>
</comment>
<evidence type="ECO:0000313" key="12">
    <source>
        <dbReference type="EMBL" id="KAG2378033.1"/>
    </source>
</evidence>
<evidence type="ECO:0000256" key="4">
    <source>
        <dbReference type="ARBA" id="ARBA00022723"/>
    </source>
</evidence>
<keyword evidence="5 10" id="KW-0863">Zinc-finger</keyword>
<dbReference type="GO" id="GO:0008270">
    <property type="term" value="F:zinc ion binding"/>
    <property type="evidence" value="ECO:0007669"/>
    <property type="project" value="UniProtKB-KW"/>
</dbReference>
<sequence length="151" mass="17306">MGKRKTRKPPPKKVQPKLPTSFDCPFCNHEGTVECVIDRKQSTGKLTCRICGAQYQTNITYIMSAIDVYSEWIDECEKVNSANYNEEEEEDTLNQATQEQVNYHQQAHHRLSHHQPQHEEDEEEEDDGSGGPTQGLHQYHAGMYHRGVGGY</sequence>
<dbReference type="FunFam" id="2.20.25.190:FF:000001">
    <property type="entry name" value="Transcription elongation factor 1 homolog"/>
    <property type="match status" value="1"/>
</dbReference>
<reference evidence="12 13" key="1">
    <citation type="journal article" date="2018" name="BMC Genomics">
        <title>The genome of Naegleria lovaniensis, the basis for a comparative approach to unravel pathogenicity factors of the human pathogenic amoeba N. fowleri.</title>
        <authorList>
            <person name="Liechti N."/>
            <person name="Schurch N."/>
            <person name="Bruggmann R."/>
            <person name="Wittwer M."/>
        </authorList>
    </citation>
    <scope>NUCLEOTIDE SEQUENCE [LARGE SCALE GENOMIC DNA]</scope>
    <source>
        <strain evidence="12 13">ATCC 30569</strain>
    </source>
</reference>
<feature type="compositionally biased region" description="Polar residues" evidence="11">
    <location>
        <begin position="93"/>
        <end position="105"/>
    </location>
</feature>
<dbReference type="Pfam" id="PF05129">
    <property type="entry name" value="Zn_ribbon_Elf1"/>
    <property type="match status" value="1"/>
</dbReference>
<dbReference type="InterPro" id="IPR038567">
    <property type="entry name" value="T_Elf1_sf"/>
</dbReference>
<dbReference type="EMBL" id="PYSW02000035">
    <property type="protein sequence ID" value="KAG2378033.1"/>
    <property type="molecule type" value="Genomic_DNA"/>
</dbReference>
<evidence type="ECO:0000256" key="6">
    <source>
        <dbReference type="ARBA" id="ARBA00022833"/>
    </source>
</evidence>
<keyword evidence="13" id="KW-1185">Reference proteome</keyword>
<protein>
    <recommendedName>
        <fullName evidence="10">Transcription elongation factor 1 homolog</fullName>
    </recommendedName>
</protein>
<dbReference type="SUPFAM" id="SSF57783">
    <property type="entry name" value="Zinc beta-ribbon"/>
    <property type="match status" value="1"/>
</dbReference>
<keyword evidence="4 10" id="KW-0479">Metal-binding</keyword>
<feature type="compositionally biased region" description="Basic residues" evidence="11">
    <location>
        <begin position="106"/>
        <end position="115"/>
    </location>
</feature>
<dbReference type="GO" id="GO:0006368">
    <property type="term" value="P:transcription elongation by RNA polymerase II"/>
    <property type="evidence" value="ECO:0007669"/>
    <property type="project" value="TreeGrafter"/>
</dbReference>
<feature type="region of interest" description="Disordered" evidence="11">
    <location>
        <begin position="83"/>
        <end position="140"/>
    </location>
</feature>
<evidence type="ECO:0000256" key="1">
    <source>
        <dbReference type="ARBA" id="ARBA00003357"/>
    </source>
</evidence>
<dbReference type="GO" id="GO:0000993">
    <property type="term" value="F:RNA polymerase II complex binding"/>
    <property type="evidence" value="ECO:0007669"/>
    <property type="project" value="TreeGrafter"/>
</dbReference>
<keyword evidence="9 10" id="KW-0539">Nucleus</keyword>
<comment type="caution">
    <text evidence="12">The sequence shown here is derived from an EMBL/GenBank/DDBJ whole genome shotgun (WGS) entry which is preliminary data.</text>
</comment>
<feature type="compositionally biased region" description="Acidic residues" evidence="11">
    <location>
        <begin position="119"/>
        <end position="128"/>
    </location>
</feature>
<proteinExistence type="inferred from homology"/>
<evidence type="ECO:0000256" key="8">
    <source>
        <dbReference type="ARBA" id="ARBA00023163"/>
    </source>
</evidence>
<dbReference type="GO" id="GO:0008023">
    <property type="term" value="C:transcription elongation factor complex"/>
    <property type="evidence" value="ECO:0007669"/>
    <property type="project" value="TreeGrafter"/>
</dbReference>
<dbReference type="InterPro" id="IPR007808">
    <property type="entry name" value="Elf1"/>
</dbReference>
<evidence type="ECO:0000313" key="13">
    <source>
        <dbReference type="Proteomes" id="UP000816034"/>
    </source>
</evidence>
<name>A0AA88GGC9_NAELO</name>
<evidence type="ECO:0000256" key="7">
    <source>
        <dbReference type="ARBA" id="ARBA00023015"/>
    </source>
</evidence>
<comment type="function">
    <text evidence="1 10">Transcription elongation factor implicated in the maintenance of proper chromatin structure in actively transcribed regions.</text>
</comment>
<dbReference type="PANTHER" id="PTHR20934:SF0">
    <property type="entry name" value="TRANSCRIPTION ELONGATION FACTOR 1 HOMOLOG"/>
    <property type="match status" value="1"/>
</dbReference>
<dbReference type="PANTHER" id="PTHR20934">
    <property type="entry name" value="TRANSCRIPTION ELONGATION FACTOR 1 HOMOLOG"/>
    <property type="match status" value="1"/>
</dbReference>
<keyword evidence="6 10" id="KW-0862">Zinc</keyword>
<accession>A0AA88GGC9</accession>
<evidence type="ECO:0000256" key="2">
    <source>
        <dbReference type="ARBA" id="ARBA00004123"/>
    </source>
</evidence>
<dbReference type="Proteomes" id="UP000816034">
    <property type="component" value="Unassembled WGS sequence"/>
</dbReference>
<evidence type="ECO:0000256" key="5">
    <source>
        <dbReference type="ARBA" id="ARBA00022771"/>
    </source>
</evidence>
<evidence type="ECO:0000256" key="11">
    <source>
        <dbReference type="SAM" id="MobiDB-lite"/>
    </source>
</evidence>
<keyword evidence="8 10" id="KW-0804">Transcription</keyword>
<comment type="subcellular location">
    <subcellularLocation>
        <location evidence="2 10">Nucleus</location>
    </subcellularLocation>
</comment>
<dbReference type="AlphaFoldDB" id="A0AA88GGC9"/>